<evidence type="ECO:0000256" key="1">
    <source>
        <dbReference type="SAM" id="MobiDB-lite"/>
    </source>
</evidence>
<dbReference type="Proteomes" id="UP000023152">
    <property type="component" value="Unassembled WGS sequence"/>
</dbReference>
<dbReference type="EMBL" id="ASPP01028112">
    <property type="protein sequence ID" value="ETO05448.1"/>
    <property type="molecule type" value="Genomic_DNA"/>
</dbReference>
<feature type="region of interest" description="Disordered" evidence="1">
    <location>
        <begin position="1"/>
        <end position="77"/>
    </location>
</feature>
<dbReference type="AlphaFoldDB" id="X6LU65"/>
<proteinExistence type="predicted"/>
<keyword evidence="3" id="KW-1185">Reference proteome</keyword>
<comment type="caution">
    <text evidence="2">The sequence shown here is derived from an EMBL/GenBank/DDBJ whole genome shotgun (WGS) entry which is preliminary data.</text>
</comment>
<feature type="compositionally biased region" description="Basic residues" evidence="1">
    <location>
        <begin position="32"/>
        <end position="46"/>
    </location>
</feature>
<gene>
    <name evidence="2" type="ORF">RFI_31947</name>
</gene>
<sequence>MKLERRKKKRQTLKLVERNEAYAMFPNEKKKLQGQKKKKQNEKKKSKANENKQSAKNLQDTTIPVQVNGQTEHNKMDVDKDGDIEMKHEANQDHITYPSARLAFTEQQRHLLAQAILNAKTAEEADRLEKILESGQIPSEGLEEFLKQTAP</sequence>
<dbReference type="OrthoDB" id="433501at2759"/>
<accession>X6LU65</accession>
<evidence type="ECO:0000313" key="2">
    <source>
        <dbReference type="EMBL" id="ETO05448.1"/>
    </source>
</evidence>
<feature type="compositionally biased region" description="Basic residues" evidence="1">
    <location>
        <begin position="1"/>
        <end position="12"/>
    </location>
</feature>
<protein>
    <submittedName>
        <fullName evidence="2">Uncharacterized protein</fullName>
    </submittedName>
</protein>
<reference evidence="2 3" key="1">
    <citation type="journal article" date="2013" name="Curr. Biol.">
        <title>The Genome of the Foraminiferan Reticulomyxa filosa.</title>
        <authorList>
            <person name="Glockner G."/>
            <person name="Hulsmann N."/>
            <person name="Schleicher M."/>
            <person name="Noegel A.A."/>
            <person name="Eichinger L."/>
            <person name="Gallinger C."/>
            <person name="Pawlowski J."/>
            <person name="Sierra R."/>
            <person name="Euteneuer U."/>
            <person name="Pillet L."/>
            <person name="Moustafa A."/>
            <person name="Platzer M."/>
            <person name="Groth M."/>
            <person name="Szafranski K."/>
            <person name="Schliwa M."/>
        </authorList>
    </citation>
    <scope>NUCLEOTIDE SEQUENCE [LARGE SCALE GENOMIC DNA]</scope>
</reference>
<evidence type="ECO:0000313" key="3">
    <source>
        <dbReference type="Proteomes" id="UP000023152"/>
    </source>
</evidence>
<feature type="compositionally biased region" description="Polar residues" evidence="1">
    <location>
        <begin position="58"/>
        <end position="71"/>
    </location>
</feature>
<name>X6LU65_RETFI</name>
<organism evidence="2 3">
    <name type="scientific">Reticulomyxa filosa</name>
    <dbReference type="NCBI Taxonomy" id="46433"/>
    <lineage>
        <taxon>Eukaryota</taxon>
        <taxon>Sar</taxon>
        <taxon>Rhizaria</taxon>
        <taxon>Retaria</taxon>
        <taxon>Foraminifera</taxon>
        <taxon>Monothalamids</taxon>
        <taxon>Reticulomyxidae</taxon>
        <taxon>Reticulomyxa</taxon>
    </lineage>
</organism>